<dbReference type="InterPro" id="IPR036852">
    <property type="entry name" value="Peptidase_S8/S53_dom_sf"/>
</dbReference>
<feature type="compositionally biased region" description="Basic and acidic residues" evidence="7">
    <location>
        <begin position="195"/>
        <end position="219"/>
    </location>
</feature>
<dbReference type="PROSITE" id="PS00138">
    <property type="entry name" value="SUBTILASE_SER"/>
    <property type="match status" value="1"/>
</dbReference>
<feature type="region of interest" description="Disordered" evidence="7">
    <location>
        <begin position="724"/>
        <end position="750"/>
    </location>
</feature>
<accession>A0A538TLG4</accession>
<feature type="compositionally biased region" description="Basic and acidic residues" evidence="7">
    <location>
        <begin position="1"/>
        <end position="13"/>
    </location>
</feature>
<protein>
    <recommendedName>
        <fullName evidence="8">Peptidase S8/S53 domain-containing protein</fullName>
    </recommendedName>
</protein>
<evidence type="ECO:0000256" key="3">
    <source>
        <dbReference type="ARBA" id="ARBA00022801"/>
    </source>
</evidence>
<dbReference type="Pfam" id="PF00082">
    <property type="entry name" value="Peptidase_S8"/>
    <property type="match status" value="1"/>
</dbReference>
<evidence type="ECO:0000256" key="1">
    <source>
        <dbReference type="ARBA" id="ARBA00011073"/>
    </source>
</evidence>
<evidence type="ECO:0000313" key="10">
    <source>
        <dbReference type="Proteomes" id="UP000317691"/>
    </source>
</evidence>
<evidence type="ECO:0000259" key="8">
    <source>
        <dbReference type="Pfam" id="PF00082"/>
    </source>
</evidence>
<feature type="compositionally biased region" description="Basic residues" evidence="7">
    <location>
        <begin position="127"/>
        <end position="138"/>
    </location>
</feature>
<dbReference type="InterPro" id="IPR050131">
    <property type="entry name" value="Peptidase_S8_subtilisin-like"/>
</dbReference>
<keyword evidence="3 5" id="KW-0378">Hydrolase</keyword>
<gene>
    <name evidence="9" type="ORF">E6K79_07565</name>
</gene>
<feature type="compositionally biased region" description="Basic residues" evidence="7">
    <location>
        <begin position="83"/>
        <end position="94"/>
    </location>
</feature>
<keyword evidence="4 5" id="KW-0720">Serine protease</keyword>
<comment type="caution">
    <text evidence="9">The sequence shown here is derived from an EMBL/GenBank/DDBJ whole genome shotgun (WGS) entry which is preliminary data.</text>
</comment>
<dbReference type="GO" id="GO:0006508">
    <property type="term" value="P:proteolysis"/>
    <property type="evidence" value="ECO:0007669"/>
    <property type="project" value="UniProtKB-KW"/>
</dbReference>
<evidence type="ECO:0000256" key="2">
    <source>
        <dbReference type="ARBA" id="ARBA00022670"/>
    </source>
</evidence>
<feature type="active site" description="Charge relay system" evidence="5">
    <location>
        <position position="468"/>
    </location>
</feature>
<dbReference type="InterPro" id="IPR008969">
    <property type="entry name" value="CarboxyPept-like_regulatory"/>
</dbReference>
<dbReference type="Proteomes" id="UP000317691">
    <property type="component" value="Unassembled WGS sequence"/>
</dbReference>
<dbReference type="Gene3D" id="3.40.50.200">
    <property type="entry name" value="Peptidase S8/S53 domain"/>
    <property type="match status" value="1"/>
</dbReference>
<dbReference type="InterPro" id="IPR015500">
    <property type="entry name" value="Peptidase_S8_subtilisin-rel"/>
</dbReference>
<dbReference type="PANTHER" id="PTHR43806:SF67">
    <property type="entry name" value="EGF-LIKE DOMAIN-CONTAINING PROTEIN"/>
    <property type="match status" value="1"/>
</dbReference>
<dbReference type="InterPro" id="IPR023828">
    <property type="entry name" value="Peptidase_S8_Ser-AS"/>
</dbReference>
<sequence>MGDHREPVGELIRRRQGLARRGGDPPRQRNSRSGRRRGGSARRAGRAPQRSLRVPFVPARGNDGPRSTRHRAGGDPIADARCRRPHLSLRRRARRLQDPGPGRIREREGLRPRPAAPRRTGSGLRRGLGRRLHARRRGSAAAHGGGGADPDLERDRVRPGRGEKSRFPHAHLAQRDRGRVPHPAPEPRLQAGEGDGGRESLRELGDHPEVARLPEEGRGHGRVRRSGAGGERVGPHIHGALHLLMRSALGGIVVVAALAACGVPAALAGERSLQWVFFRDHGSGASLDSALTAAEGLLSPRALARRAKAIRERDTPAAADRLVDERDLEPAASYVSAVGTAGVTIRTISRWLNAVSIEADAEAVAAIEALPFVAGVRPVGVFTRDRAAAADEFSFGPAAHQLEMLGVPEAHAMGYRGEGVLICVLDSGFELGHEAFDQLTVRATRDFVFHDEVASYDPTQDVPGQSIHGTTVLSVIAGYAPGRIIGPAYRADYLLAKTERIGSETRVEEDAWCEAIEWAESVGADIAASSLSYYLWYSPEDRDGRTALVSRFANVAFERGLLIVNSMGNTGPREWSLNPPADAPGVIAVGAVDWNGSLAGFSSVGPTWDGRVKPDLVAMGSGVALVTARSRDRYGHGSGTSYSSPLVAGCAAIVLSAHPDWGPEAVREALVMSGDRASRPDNRYGWGVPNVRDAILYPFLEGRIIDDRTREPIAGARIRWEPAGRVDSTRAAPGDSPPRGTSQSDSTGAYVVPNLPPGIFRIRVDAPGYVEGVSQRLEVPPSLGDVNLELRYQGK</sequence>
<dbReference type="PANTHER" id="PTHR43806">
    <property type="entry name" value="PEPTIDASE S8"/>
    <property type="match status" value="1"/>
</dbReference>
<dbReference type="PROSITE" id="PS51892">
    <property type="entry name" value="SUBTILASE"/>
    <property type="match status" value="1"/>
</dbReference>
<reference evidence="9 10" key="1">
    <citation type="journal article" date="2019" name="Nat. Microbiol.">
        <title>Mediterranean grassland soil C-N compound turnover is dependent on rainfall and depth, and is mediated by genomically divergent microorganisms.</title>
        <authorList>
            <person name="Diamond S."/>
            <person name="Andeer P.F."/>
            <person name="Li Z."/>
            <person name="Crits-Christoph A."/>
            <person name="Burstein D."/>
            <person name="Anantharaman K."/>
            <person name="Lane K.R."/>
            <person name="Thomas B.C."/>
            <person name="Pan C."/>
            <person name="Northen T.R."/>
            <person name="Banfield J.F."/>
        </authorList>
    </citation>
    <scope>NUCLEOTIDE SEQUENCE [LARGE SCALE GENOMIC DNA]</scope>
    <source>
        <strain evidence="9">WS_9</strain>
    </source>
</reference>
<feature type="compositionally biased region" description="Basic residues" evidence="7">
    <location>
        <begin position="29"/>
        <end position="45"/>
    </location>
</feature>
<dbReference type="GO" id="GO:0004252">
    <property type="term" value="F:serine-type endopeptidase activity"/>
    <property type="evidence" value="ECO:0007669"/>
    <property type="project" value="UniProtKB-UniRule"/>
</dbReference>
<feature type="active site" description="Charge relay system" evidence="5">
    <location>
        <position position="641"/>
    </location>
</feature>
<dbReference type="PROSITE" id="PS00136">
    <property type="entry name" value="SUBTILASE_ASP"/>
    <property type="match status" value="1"/>
</dbReference>
<proteinExistence type="inferred from homology"/>
<dbReference type="InterPro" id="IPR023827">
    <property type="entry name" value="Peptidase_S8_Asp-AS"/>
</dbReference>
<evidence type="ECO:0000256" key="4">
    <source>
        <dbReference type="ARBA" id="ARBA00022825"/>
    </source>
</evidence>
<comment type="similarity">
    <text evidence="1 5 6">Belongs to the peptidase S8 family.</text>
</comment>
<dbReference type="SUPFAM" id="SSF52743">
    <property type="entry name" value="Subtilisin-like"/>
    <property type="match status" value="1"/>
</dbReference>
<dbReference type="EMBL" id="VBOZ01000020">
    <property type="protein sequence ID" value="TMQ64476.1"/>
    <property type="molecule type" value="Genomic_DNA"/>
</dbReference>
<dbReference type="InterPro" id="IPR000209">
    <property type="entry name" value="Peptidase_S8/S53_dom"/>
</dbReference>
<feature type="active site" description="Charge relay system" evidence="5">
    <location>
        <position position="426"/>
    </location>
</feature>
<keyword evidence="2 5" id="KW-0645">Protease</keyword>
<dbReference type="AlphaFoldDB" id="A0A538TLG4"/>
<evidence type="ECO:0000256" key="5">
    <source>
        <dbReference type="PROSITE-ProRule" id="PRU01240"/>
    </source>
</evidence>
<evidence type="ECO:0000313" key="9">
    <source>
        <dbReference type="EMBL" id="TMQ64476.1"/>
    </source>
</evidence>
<feature type="domain" description="Peptidase S8/S53" evidence="8">
    <location>
        <begin position="417"/>
        <end position="687"/>
    </location>
</feature>
<evidence type="ECO:0000256" key="6">
    <source>
        <dbReference type="RuleBase" id="RU003355"/>
    </source>
</evidence>
<feature type="region of interest" description="Disordered" evidence="7">
    <location>
        <begin position="1"/>
        <end position="231"/>
    </location>
</feature>
<organism evidence="9 10">
    <name type="scientific">Eiseniibacteriota bacterium</name>
    <dbReference type="NCBI Taxonomy" id="2212470"/>
    <lineage>
        <taxon>Bacteria</taxon>
        <taxon>Candidatus Eiseniibacteriota</taxon>
    </lineage>
</organism>
<dbReference type="Pfam" id="PF13620">
    <property type="entry name" value="CarboxypepD_reg"/>
    <property type="match status" value="1"/>
</dbReference>
<dbReference type="PRINTS" id="PR00723">
    <property type="entry name" value="SUBTILISIN"/>
</dbReference>
<dbReference type="SUPFAM" id="SSF49464">
    <property type="entry name" value="Carboxypeptidase regulatory domain-like"/>
    <property type="match status" value="1"/>
</dbReference>
<feature type="compositionally biased region" description="Basic and acidic residues" evidence="7">
    <location>
        <begin position="151"/>
        <end position="166"/>
    </location>
</feature>
<evidence type="ECO:0000256" key="7">
    <source>
        <dbReference type="SAM" id="MobiDB-lite"/>
    </source>
</evidence>
<dbReference type="Gene3D" id="2.60.40.1120">
    <property type="entry name" value="Carboxypeptidase-like, regulatory domain"/>
    <property type="match status" value="1"/>
</dbReference>
<name>A0A538TLG4_UNCEI</name>